<name>A0A2S7IMJ6_9BACT</name>
<evidence type="ECO:0000313" key="2">
    <source>
        <dbReference type="EMBL" id="PQA58780.1"/>
    </source>
</evidence>
<dbReference type="Proteomes" id="UP000239590">
    <property type="component" value="Unassembled WGS sequence"/>
</dbReference>
<dbReference type="AlphaFoldDB" id="A0A2S7IMJ6"/>
<organism evidence="2 3">
    <name type="scientific">Siphonobacter curvatus</name>
    <dbReference type="NCBI Taxonomy" id="2094562"/>
    <lineage>
        <taxon>Bacteria</taxon>
        <taxon>Pseudomonadati</taxon>
        <taxon>Bacteroidota</taxon>
        <taxon>Cytophagia</taxon>
        <taxon>Cytophagales</taxon>
        <taxon>Cytophagaceae</taxon>
        <taxon>Siphonobacter</taxon>
    </lineage>
</organism>
<keyword evidence="3" id="KW-1185">Reference proteome</keyword>
<dbReference type="EMBL" id="PTRA01000001">
    <property type="protein sequence ID" value="PQA58780.1"/>
    <property type="molecule type" value="Genomic_DNA"/>
</dbReference>
<gene>
    <name evidence="2" type="ORF">C5O19_03715</name>
</gene>
<feature type="signal peptide" evidence="1">
    <location>
        <begin position="1"/>
        <end position="21"/>
    </location>
</feature>
<dbReference type="PROSITE" id="PS51257">
    <property type="entry name" value="PROKAR_LIPOPROTEIN"/>
    <property type="match status" value="1"/>
</dbReference>
<accession>A0A2S7IMJ6</accession>
<dbReference type="RefSeq" id="WP_104709956.1">
    <property type="nucleotide sequence ID" value="NZ_PTRA01000001.1"/>
</dbReference>
<protein>
    <submittedName>
        <fullName evidence="2">Uncharacterized protein</fullName>
    </submittedName>
</protein>
<evidence type="ECO:0000313" key="3">
    <source>
        <dbReference type="Proteomes" id="UP000239590"/>
    </source>
</evidence>
<sequence>MKISFPLLLSLALVLQACSNAAERTSVPFQAVDPLKITRLDLSEIPNFRMPKGSFWMAMLLPELEKERDFVRKGNTYFPIRSVVGQVDTQQITVEQAKTFLQTLPPGTGLYEMLGDDDMCKQSGPLQGLWTNPVTVSPEQVRDFLTGWWWSRAYRFGWGNARVFFDLDLEGFPAAWKNNQVLSEGVRLVRQQHPNVEFAMYASGKANLYPEGKGGPDQPYEVVGGEARHQLYKKAGFTFFEMMPYAHYEEALIGPGKAYASFDDYAARSSLHMRQCLKWLDERAAFTGKNYKGFSWVMTRYEGGNLEMIAPHVCESLPLWFLVSGAGKSGGGICSWNPGEPLNAADFAFEAGKWRASQFNEFWESPKTLYNVKIEFSLDNGQNWTDDSRTWKEKAYDLGLRQFQWMYTNSNPIGVRGALLGNKLVVVAAARPSLEAGKIQSILCRHGSKVWKMDLPYHQVVAGTVAL</sequence>
<reference evidence="3" key="1">
    <citation type="submission" date="2018-02" db="EMBL/GenBank/DDBJ databases">
        <title>Genome sequencing of Solimonas sp. HR-BB.</title>
        <authorList>
            <person name="Lee Y."/>
            <person name="Jeon C.O."/>
        </authorList>
    </citation>
    <scope>NUCLEOTIDE SEQUENCE [LARGE SCALE GENOMIC DNA]</scope>
    <source>
        <strain evidence="3">HR-U</strain>
    </source>
</reference>
<evidence type="ECO:0000256" key="1">
    <source>
        <dbReference type="SAM" id="SignalP"/>
    </source>
</evidence>
<comment type="caution">
    <text evidence="2">The sequence shown here is derived from an EMBL/GenBank/DDBJ whole genome shotgun (WGS) entry which is preliminary data.</text>
</comment>
<proteinExistence type="predicted"/>
<keyword evidence="1" id="KW-0732">Signal</keyword>
<dbReference type="OrthoDB" id="922995at2"/>
<feature type="chain" id="PRO_5015410316" evidence="1">
    <location>
        <begin position="22"/>
        <end position="467"/>
    </location>
</feature>